<dbReference type="GO" id="GO:0044341">
    <property type="term" value="P:sodium-dependent phosphate transport"/>
    <property type="evidence" value="ECO:0007669"/>
    <property type="project" value="InterPro"/>
</dbReference>
<dbReference type="OrthoDB" id="9763003at2"/>
<feature type="transmembrane region" description="Helical" evidence="6">
    <location>
        <begin position="240"/>
        <end position="262"/>
    </location>
</feature>
<feature type="transmembrane region" description="Helical" evidence="6">
    <location>
        <begin position="100"/>
        <end position="122"/>
    </location>
</feature>
<dbReference type="NCBIfam" id="NF037997">
    <property type="entry name" value="Na_Pi_symport"/>
    <property type="match status" value="1"/>
</dbReference>
<evidence type="ECO:0000313" key="7">
    <source>
        <dbReference type="EMBL" id="AKL94307.1"/>
    </source>
</evidence>
<accession>A0A0G3W8S1</accession>
<feature type="transmembrane region" description="Helical" evidence="6">
    <location>
        <begin position="283"/>
        <end position="307"/>
    </location>
</feature>
<comment type="subcellular location">
    <subcellularLocation>
        <location evidence="1">Cell membrane</location>
        <topology evidence="1">Multi-pass membrane protein</topology>
    </subcellularLocation>
</comment>
<dbReference type="GO" id="GO:0005436">
    <property type="term" value="F:sodium:phosphate symporter activity"/>
    <property type="evidence" value="ECO:0007669"/>
    <property type="project" value="InterPro"/>
</dbReference>
<dbReference type="PANTHER" id="PTHR10010:SF46">
    <property type="entry name" value="SODIUM-DEPENDENT PHOSPHATE TRANSPORT PROTEIN 2B"/>
    <property type="match status" value="1"/>
</dbReference>
<dbReference type="InterPro" id="IPR004633">
    <property type="entry name" value="NaPi_cotrn-rel/YqeW-like"/>
</dbReference>
<reference evidence="7 8" key="1">
    <citation type="submission" date="2014-10" db="EMBL/GenBank/DDBJ databases">
        <title>Genome sequence of Clostridium aceticum DSM 1496.</title>
        <authorList>
            <person name="Poehlein A."/>
            <person name="Schiel-Bengelsdorf B."/>
            <person name="Gottschalk G."/>
            <person name="Duerre P."/>
            <person name="Daniel R."/>
        </authorList>
    </citation>
    <scope>NUCLEOTIDE SEQUENCE [LARGE SCALE GENOMIC DNA]</scope>
    <source>
        <strain evidence="7 8">DSM 1496</strain>
    </source>
</reference>
<dbReference type="Pfam" id="PF02690">
    <property type="entry name" value="Na_Pi_cotrans"/>
    <property type="match status" value="1"/>
</dbReference>
<evidence type="ECO:0000256" key="6">
    <source>
        <dbReference type="SAM" id="Phobius"/>
    </source>
</evidence>
<dbReference type="NCBIfam" id="TIGR00704">
    <property type="entry name" value="NaPi_cotrn_rel"/>
    <property type="match status" value="1"/>
</dbReference>
<keyword evidence="3 6" id="KW-0812">Transmembrane</keyword>
<sequence>MFMVLSGVSTGLGLFLLGMKFLTEGLRQVTSSRLKHMITGLGLHPILGILIGMIVTALLQSSSGTTIIVVGLVEAQLLTLYQATSIIMGANIGTTVTAQLIAFQPSKYIFLPLLIGLLLSFHKTNKKLRFMGETLLGFSLIFIGIDLLSKGLHPLQQLTRFQEILITFGQRPILGIIMGFCTTAIIQSSSTGVAILQSLAANKLISLSAAVAILLGQNIGTCVTTLLSSIHLTVIGKRAAFIHLLFNLLGVLIFFPFMGVLCGISQTTAPTNAARQIAHAHSLFNIFSTIVFIPFISLFVKLSNIIIKE</sequence>
<dbReference type="EMBL" id="CP009687">
    <property type="protein sequence ID" value="AKL94307.1"/>
    <property type="molecule type" value="Genomic_DNA"/>
</dbReference>
<feature type="transmembrane region" description="Helical" evidence="6">
    <location>
        <begin position="66"/>
        <end position="88"/>
    </location>
</feature>
<gene>
    <name evidence="7" type="ORF">CACET_c07970</name>
</gene>
<evidence type="ECO:0000313" key="8">
    <source>
        <dbReference type="Proteomes" id="UP000035704"/>
    </source>
</evidence>
<dbReference type="AlphaFoldDB" id="A0A0G3W8S1"/>
<dbReference type="InterPro" id="IPR003841">
    <property type="entry name" value="Na/Pi_transpt"/>
</dbReference>
<name>A0A0G3W8S1_9CLOT</name>
<keyword evidence="8" id="KW-1185">Reference proteome</keyword>
<keyword evidence="4 6" id="KW-1133">Transmembrane helix</keyword>
<protein>
    <submittedName>
        <fullName evidence="7">Na+/Pi-cotransporter</fullName>
    </submittedName>
</protein>
<evidence type="ECO:0000256" key="2">
    <source>
        <dbReference type="ARBA" id="ARBA00022475"/>
    </source>
</evidence>
<feature type="transmembrane region" description="Helical" evidence="6">
    <location>
        <begin position="173"/>
        <end position="196"/>
    </location>
</feature>
<dbReference type="PANTHER" id="PTHR10010">
    <property type="entry name" value="SOLUTE CARRIER FAMILY 34 SODIUM PHOSPHATE , MEMBER 2-RELATED"/>
    <property type="match status" value="1"/>
</dbReference>
<dbReference type="KEGG" id="cace:CACET_c07970"/>
<keyword evidence="5 6" id="KW-0472">Membrane</keyword>
<evidence type="ECO:0000256" key="4">
    <source>
        <dbReference type="ARBA" id="ARBA00022989"/>
    </source>
</evidence>
<feature type="transmembrane region" description="Helical" evidence="6">
    <location>
        <begin position="41"/>
        <end position="59"/>
    </location>
</feature>
<keyword evidence="2" id="KW-1003">Cell membrane</keyword>
<evidence type="ECO:0000256" key="1">
    <source>
        <dbReference type="ARBA" id="ARBA00004651"/>
    </source>
</evidence>
<proteinExistence type="predicted"/>
<feature type="transmembrane region" description="Helical" evidence="6">
    <location>
        <begin position="208"/>
        <end position="234"/>
    </location>
</feature>
<dbReference type="PATRIC" id="fig|84022.6.peg.814"/>
<evidence type="ECO:0000256" key="3">
    <source>
        <dbReference type="ARBA" id="ARBA00022692"/>
    </source>
</evidence>
<dbReference type="STRING" id="84022.CACET_c07970"/>
<dbReference type="GO" id="GO:0005886">
    <property type="term" value="C:plasma membrane"/>
    <property type="evidence" value="ECO:0007669"/>
    <property type="project" value="UniProtKB-SubCell"/>
</dbReference>
<organism evidence="7 8">
    <name type="scientific">Clostridium aceticum</name>
    <dbReference type="NCBI Taxonomy" id="84022"/>
    <lineage>
        <taxon>Bacteria</taxon>
        <taxon>Bacillati</taxon>
        <taxon>Bacillota</taxon>
        <taxon>Clostridia</taxon>
        <taxon>Eubacteriales</taxon>
        <taxon>Clostridiaceae</taxon>
        <taxon>Clostridium</taxon>
    </lineage>
</organism>
<dbReference type="Proteomes" id="UP000035704">
    <property type="component" value="Chromosome"/>
</dbReference>
<evidence type="ECO:0000256" key="5">
    <source>
        <dbReference type="ARBA" id="ARBA00023136"/>
    </source>
</evidence>